<dbReference type="GO" id="GO:0005634">
    <property type="term" value="C:nucleus"/>
    <property type="evidence" value="ECO:0007669"/>
    <property type="project" value="UniProtKB-SubCell"/>
</dbReference>
<accession>A0A6A3B5R0</accession>
<feature type="region of interest" description="Disordered" evidence="10">
    <location>
        <begin position="270"/>
        <end position="301"/>
    </location>
</feature>
<evidence type="ECO:0000256" key="2">
    <source>
        <dbReference type="ARBA" id="ARBA00022553"/>
    </source>
</evidence>
<reference evidence="12" key="1">
    <citation type="submission" date="2019-09" db="EMBL/GenBank/DDBJ databases">
        <title>Draft genome information of white flower Hibiscus syriacus.</title>
        <authorList>
            <person name="Kim Y.-M."/>
        </authorList>
    </citation>
    <scope>NUCLEOTIDE SEQUENCE [LARGE SCALE GENOMIC DNA]</scope>
    <source>
        <strain evidence="12">YM2019G1</strain>
    </source>
</reference>
<dbReference type="Pfam" id="PF00447">
    <property type="entry name" value="HSF_DNA-bind"/>
    <property type="match status" value="1"/>
</dbReference>
<evidence type="ECO:0000256" key="5">
    <source>
        <dbReference type="ARBA" id="ARBA00023125"/>
    </source>
</evidence>
<dbReference type="PRINTS" id="PR00056">
    <property type="entry name" value="HSFDOMAIN"/>
</dbReference>
<comment type="subcellular location">
    <subcellularLocation>
        <location evidence="1">Nucleus</location>
    </subcellularLocation>
</comment>
<keyword evidence="4" id="KW-0346">Stress response</keyword>
<sequence>MDPTAPSASAGGGAGGGGGPAPFLVKTYDMVDDSSTDDIVSWSSNRKSFVVWNPPEFARLLLPTYFKHSNFSSFIRQLNTYGFRKIDPEKWEFANEDFVKDQRHLLKNIHRRKPIHSHSNPPGSLTDLERAGYEEEIEKLSREKAALEANVSRSRQERSALKLQVEELTLQADQMERRQETLFNFLEKALQDPSFVEHIVHKIESMDDVAAYNKRRRLPENDRIKPVGQYDLLDNKSGSTPKFGNVVHLDFSNKLRLELSSAVSDINLVSQSTQSSNEDGESLQRRISQGEPKDDNIKPEGILFTPETLDLSDTGTSFTFNMDSSFTQKVSMNESPTVHSLALQQRLSSNEEPDGNVSCQLNLTLASSSLQVNKSPSLTRMSQLNWEFGKVSKPRSNANSKDSDPRAFENSRNMIDGETTLSSSKEGSNRNQETVAPPARVNDVFWEQFLTERPGSSDNEEASSNYRANPYEEQEDKRSAHGLAKNAKNIEQLSL</sequence>
<protein>
    <submittedName>
        <fullName evidence="12">Heat stress transcription factor A-5</fullName>
    </submittedName>
</protein>
<dbReference type="Proteomes" id="UP000436088">
    <property type="component" value="Unassembled WGS sequence"/>
</dbReference>
<feature type="compositionally biased region" description="Polar residues" evidence="10">
    <location>
        <begin position="454"/>
        <end position="467"/>
    </location>
</feature>
<keyword evidence="7" id="KW-0539">Nucleus</keyword>
<gene>
    <name evidence="12" type="ORF">F3Y22_tig00110258pilonHSYRG00074</name>
</gene>
<dbReference type="PROSITE" id="PS00434">
    <property type="entry name" value="HSF_DOMAIN"/>
    <property type="match status" value="1"/>
</dbReference>
<keyword evidence="5" id="KW-0238">DNA-binding</keyword>
<dbReference type="PANTHER" id="PTHR10015">
    <property type="entry name" value="HEAT SHOCK TRANSCRIPTION FACTOR"/>
    <property type="match status" value="1"/>
</dbReference>
<keyword evidence="2" id="KW-0597">Phosphoprotein</keyword>
<dbReference type="InterPro" id="IPR036388">
    <property type="entry name" value="WH-like_DNA-bd_sf"/>
</dbReference>
<feature type="domain" description="HSF-type DNA-binding" evidence="11">
    <location>
        <begin position="62"/>
        <end position="86"/>
    </location>
</feature>
<evidence type="ECO:0000256" key="6">
    <source>
        <dbReference type="ARBA" id="ARBA00023163"/>
    </source>
</evidence>
<dbReference type="GO" id="GO:0000978">
    <property type="term" value="F:RNA polymerase II cis-regulatory region sequence-specific DNA binding"/>
    <property type="evidence" value="ECO:0007669"/>
    <property type="project" value="TreeGrafter"/>
</dbReference>
<dbReference type="SMART" id="SM00415">
    <property type="entry name" value="HSF"/>
    <property type="match status" value="1"/>
</dbReference>
<dbReference type="InterPro" id="IPR000232">
    <property type="entry name" value="HSF_DNA-bd"/>
</dbReference>
<dbReference type="AlphaFoldDB" id="A0A6A3B5R0"/>
<evidence type="ECO:0000313" key="12">
    <source>
        <dbReference type="EMBL" id="KAE8712280.1"/>
    </source>
</evidence>
<keyword evidence="3" id="KW-0805">Transcription regulation</keyword>
<evidence type="ECO:0000256" key="8">
    <source>
        <dbReference type="ARBA" id="ARBA00061350"/>
    </source>
</evidence>
<evidence type="ECO:0000256" key="4">
    <source>
        <dbReference type="ARBA" id="ARBA00023016"/>
    </source>
</evidence>
<dbReference type="InterPro" id="IPR036390">
    <property type="entry name" value="WH_DNA-bd_sf"/>
</dbReference>
<dbReference type="Gene3D" id="1.10.10.10">
    <property type="entry name" value="Winged helix-like DNA-binding domain superfamily/Winged helix DNA-binding domain"/>
    <property type="match status" value="1"/>
</dbReference>
<evidence type="ECO:0000256" key="3">
    <source>
        <dbReference type="ARBA" id="ARBA00023015"/>
    </source>
</evidence>
<evidence type="ECO:0000256" key="9">
    <source>
        <dbReference type="SAM" id="Coils"/>
    </source>
</evidence>
<evidence type="ECO:0000313" key="13">
    <source>
        <dbReference type="Proteomes" id="UP000436088"/>
    </source>
</evidence>
<keyword evidence="9" id="KW-0175">Coiled coil</keyword>
<dbReference type="GO" id="GO:0006357">
    <property type="term" value="P:regulation of transcription by RNA polymerase II"/>
    <property type="evidence" value="ECO:0007669"/>
    <property type="project" value="TreeGrafter"/>
</dbReference>
<comment type="caution">
    <text evidence="12">The sequence shown here is derived from an EMBL/GenBank/DDBJ whole genome shotgun (WGS) entry which is preliminary data.</text>
</comment>
<feature type="coiled-coil region" evidence="9">
    <location>
        <begin position="130"/>
        <end position="178"/>
    </location>
</feature>
<keyword evidence="6" id="KW-0804">Transcription</keyword>
<evidence type="ECO:0000256" key="7">
    <source>
        <dbReference type="ARBA" id="ARBA00023242"/>
    </source>
</evidence>
<dbReference type="OrthoDB" id="60033at2759"/>
<dbReference type="EMBL" id="VEPZ02000898">
    <property type="protein sequence ID" value="KAE8712280.1"/>
    <property type="molecule type" value="Genomic_DNA"/>
</dbReference>
<dbReference type="PANTHER" id="PTHR10015:SF377">
    <property type="entry name" value="HEAT STRESS TRANSCRIPTION FACTOR A-5"/>
    <property type="match status" value="1"/>
</dbReference>
<dbReference type="FunFam" id="1.10.10.10:FF:000057">
    <property type="entry name" value="Heat shock transcription factor 1"/>
    <property type="match status" value="1"/>
</dbReference>
<dbReference type="GO" id="GO:0034605">
    <property type="term" value="P:cellular response to heat"/>
    <property type="evidence" value="ECO:0007669"/>
    <property type="project" value="TreeGrafter"/>
</dbReference>
<organism evidence="12 13">
    <name type="scientific">Hibiscus syriacus</name>
    <name type="common">Rose of Sharon</name>
    <dbReference type="NCBI Taxonomy" id="106335"/>
    <lineage>
        <taxon>Eukaryota</taxon>
        <taxon>Viridiplantae</taxon>
        <taxon>Streptophyta</taxon>
        <taxon>Embryophyta</taxon>
        <taxon>Tracheophyta</taxon>
        <taxon>Spermatophyta</taxon>
        <taxon>Magnoliopsida</taxon>
        <taxon>eudicotyledons</taxon>
        <taxon>Gunneridae</taxon>
        <taxon>Pentapetalae</taxon>
        <taxon>rosids</taxon>
        <taxon>malvids</taxon>
        <taxon>Malvales</taxon>
        <taxon>Malvaceae</taxon>
        <taxon>Malvoideae</taxon>
        <taxon>Hibiscus</taxon>
    </lineage>
</organism>
<feature type="compositionally biased region" description="Polar residues" evidence="10">
    <location>
        <begin position="419"/>
        <end position="434"/>
    </location>
</feature>
<proteinExistence type="inferred from homology"/>
<name>A0A6A3B5R0_HIBSY</name>
<evidence type="ECO:0000259" key="11">
    <source>
        <dbReference type="PROSITE" id="PS00434"/>
    </source>
</evidence>
<feature type="region of interest" description="Disordered" evidence="10">
    <location>
        <begin position="390"/>
        <end position="495"/>
    </location>
</feature>
<evidence type="ECO:0000256" key="10">
    <source>
        <dbReference type="SAM" id="MobiDB-lite"/>
    </source>
</evidence>
<comment type="similarity">
    <text evidence="8">Belongs to the HSF family. Class A subfamily.</text>
</comment>
<dbReference type="SUPFAM" id="SSF46785">
    <property type="entry name" value="Winged helix' DNA-binding domain"/>
    <property type="match status" value="1"/>
</dbReference>
<keyword evidence="13" id="KW-1185">Reference proteome</keyword>
<dbReference type="GO" id="GO:0003700">
    <property type="term" value="F:DNA-binding transcription factor activity"/>
    <property type="evidence" value="ECO:0007669"/>
    <property type="project" value="InterPro"/>
</dbReference>
<evidence type="ECO:0000256" key="1">
    <source>
        <dbReference type="ARBA" id="ARBA00004123"/>
    </source>
</evidence>